<protein>
    <recommendedName>
        <fullName evidence="8">Transcriptional coactivator p15 (PC4) C-terminal domain-containing protein</fullName>
    </recommendedName>
</protein>
<evidence type="ECO:0000256" key="2">
    <source>
        <dbReference type="ARBA" id="ARBA00009001"/>
    </source>
</evidence>
<dbReference type="InterPro" id="IPR045125">
    <property type="entry name" value="Sub1/Tcp4-like"/>
</dbReference>
<dbReference type="Proteomes" id="UP000800097">
    <property type="component" value="Unassembled WGS sequence"/>
</dbReference>
<dbReference type="GeneID" id="54549035"/>
<dbReference type="Gene3D" id="2.30.31.10">
    <property type="entry name" value="Transcriptional Coactivator Pc4, Chain A"/>
    <property type="match status" value="1"/>
</dbReference>
<dbReference type="AlphaFoldDB" id="A0A6A6JCE7"/>
<dbReference type="Pfam" id="PF02229">
    <property type="entry name" value="PC4"/>
    <property type="match status" value="1"/>
</dbReference>
<proteinExistence type="inferred from homology"/>
<dbReference type="InterPro" id="IPR003173">
    <property type="entry name" value="PC4_C"/>
</dbReference>
<feature type="region of interest" description="Disordered" evidence="7">
    <location>
        <begin position="130"/>
        <end position="167"/>
    </location>
</feature>
<feature type="compositionally biased region" description="Basic and acidic residues" evidence="7">
    <location>
        <begin position="144"/>
        <end position="153"/>
    </location>
</feature>
<dbReference type="RefSeq" id="XP_033651433.1">
    <property type="nucleotide sequence ID" value="XM_033795860.1"/>
</dbReference>
<dbReference type="GO" id="GO:0005634">
    <property type="term" value="C:nucleus"/>
    <property type="evidence" value="ECO:0007669"/>
    <property type="project" value="UniProtKB-SubCell"/>
</dbReference>
<feature type="domain" description="Transcriptional coactivator p15 (PC4) C-terminal" evidence="8">
    <location>
        <begin position="68"/>
        <end position="114"/>
    </location>
</feature>
<keyword evidence="10" id="KW-1185">Reference proteome</keyword>
<name>A0A6A6JCE7_WESOR</name>
<sequence>MTGGARFKKGTAYSKKRVSPDDDDSAPRTFKKAKSGVAEEDDVTTPFVPQLQKDEQGDYYVPLKSNGLRRVTIGDFKGNTMIGIREYYTNDAGKLLPGKKGISLTLEQYNALMSAVPLIESVLTKKGDKVIRPNFDGDASPVEQRADQEEADVKPSNTDEQDEDDDE</sequence>
<reference evidence="9" key="1">
    <citation type="journal article" date="2020" name="Stud. Mycol.">
        <title>101 Dothideomycetes genomes: a test case for predicting lifestyles and emergence of pathogens.</title>
        <authorList>
            <person name="Haridas S."/>
            <person name="Albert R."/>
            <person name="Binder M."/>
            <person name="Bloem J."/>
            <person name="Labutti K."/>
            <person name="Salamov A."/>
            <person name="Andreopoulos B."/>
            <person name="Baker S."/>
            <person name="Barry K."/>
            <person name="Bills G."/>
            <person name="Bluhm B."/>
            <person name="Cannon C."/>
            <person name="Castanera R."/>
            <person name="Culley D."/>
            <person name="Daum C."/>
            <person name="Ezra D."/>
            <person name="Gonzalez J."/>
            <person name="Henrissat B."/>
            <person name="Kuo A."/>
            <person name="Liang C."/>
            <person name="Lipzen A."/>
            <person name="Lutzoni F."/>
            <person name="Magnuson J."/>
            <person name="Mondo S."/>
            <person name="Nolan M."/>
            <person name="Ohm R."/>
            <person name="Pangilinan J."/>
            <person name="Park H.-J."/>
            <person name="Ramirez L."/>
            <person name="Alfaro M."/>
            <person name="Sun H."/>
            <person name="Tritt A."/>
            <person name="Yoshinaga Y."/>
            <person name="Zwiers L.-H."/>
            <person name="Turgeon B."/>
            <person name="Goodwin S."/>
            <person name="Spatafora J."/>
            <person name="Crous P."/>
            <person name="Grigoriev I."/>
        </authorList>
    </citation>
    <scope>NUCLEOTIDE SEQUENCE</scope>
    <source>
        <strain evidence="9">CBS 379.55</strain>
    </source>
</reference>
<evidence type="ECO:0000313" key="10">
    <source>
        <dbReference type="Proteomes" id="UP000800097"/>
    </source>
</evidence>
<dbReference type="GO" id="GO:0003677">
    <property type="term" value="F:DNA binding"/>
    <property type="evidence" value="ECO:0007669"/>
    <property type="project" value="UniProtKB-KW"/>
</dbReference>
<accession>A0A6A6JCE7</accession>
<dbReference type="PANTHER" id="PTHR13215">
    <property type="entry name" value="RNA POLYMERASE II TRANSCRIPTIONAL COACTIVATOR"/>
    <property type="match status" value="1"/>
</dbReference>
<evidence type="ECO:0000256" key="4">
    <source>
        <dbReference type="ARBA" id="ARBA00023125"/>
    </source>
</evidence>
<keyword evidence="3" id="KW-0805">Transcription regulation</keyword>
<keyword evidence="6" id="KW-0539">Nucleus</keyword>
<comment type="subcellular location">
    <subcellularLocation>
        <location evidence="1">Nucleus</location>
    </subcellularLocation>
</comment>
<dbReference type="OrthoDB" id="2505440at2759"/>
<evidence type="ECO:0000313" key="9">
    <source>
        <dbReference type="EMBL" id="KAF2273894.1"/>
    </source>
</evidence>
<evidence type="ECO:0000256" key="3">
    <source>
        <dbReference type="ARBA" id="ARBA00023015"/>
    </source>
</evidence>
<keyword evidence="5" id="KW-0804">Transcription</keyword>
<comment type="similarity">
    <text evidence="2">Belongs to the transcriptional coactivator PC4 family.</text>
</comment>
<evidence type="ECO:0000256" key="7">
    <source>
        <dbReference type="SAM" id="MobiDB-lite"/>
    </source>
</evidence>
<evidence type="ECO:0000256" key="1">
    <source>
        <dbReference type="ARBA" id="ARBA00004123"/>
    </source>
</evidence>
<evidence type="ECO:0000259" key="8">
    <source>
        <dbReference type="Pfam" id="PF02229"/>
    </source>
</evidence>
<gene>
    <name evidence="9" type="ORF">EI97DRAFT_382525</name>
</gene>
<feature type="region of interest" description="Disordered" evidence="7">
    <location>
        <begin position="1"/>
        <end position="44"/>
    </location>
</feature>
<dbReference type="SUPFAM" id="SSF54447">
    <property type="entry name" value="ssDNA-binding transcriptional regulator domain"/>
    <property type="match status" value="1"/>
</dbReference>
<dbReference type="GO" id="GO:0060261">
    <property type="term" value="P:positive regulation of transcription initiation by RNA polymerase II"/>
    <property type="evidence" value="ECO:0007669"/>
    <property type="project" value="InterPro"/>
</dbReference>
<feature type="compositionally biased region" description="Basic residues" evidence="7">
    <location>
        <begin position="1"/>
        <end position="17"/>
    </location>
</feature>
<dbReference type="GO" id="GO:0003713">
    <property type="term" value="F:transcription coactivator activity"/>
    <property type="evidence" value="ECO:0007669"/>
    <property type="project" value="InterPro"/>
</dbReference>
<dbReference type="InterPro" id="IPR009044">
    <property type="entry name" value="ssDNA-bd_transcriptional_reg"/>
</dbReference>
<evidence type="ECO:0000256" key="5">
    <source>
        <dbReference type="ARBA" id="ARBA00023163"/>
    </source>
</evidence>
<organism evidence="9 10">
    <name type="scientific">Westerdykella ornata</name>
    <dbReference type="NCBI Taxonomy" id="318751"/>
    <lineage>
        <taxon>Eukaryota</taxon>
        <taxon>Fungi</taxon>
        <taxon>Dikarya</taxon>
        <taxon>Ascomycota</taxon>
        <taxon>Pezizomycotina</taxon>
        <taxon>Dothideomycetes</taxon>
        <taxon>Pleosporomycetidae</taxon>
        <taxon>Pleosporales</taxon>
        <taxon>Sporormiaceae</taxon>
        <taxon>Westerdykella</taxon>
    </lineage>
</organism>
<keyword evidence="4" id="KW-0238">DNA-binding</keyword>
<dbReference type="EMBL" id="ML986506">
    <property type="protein sequence ID" value="KAF2273894.1"/>
    <property type="molecule type" value="Genomic_DNA"/>
</dbReference>
<evidence type="ECO:0000256" key="6">
    <source>
        <dbReference type="ARBA" id="ARBA00023242"/>
    </source>
</evidence>